<name>A0ABQ3QT81_9ACTN</name>
<evidence type="ECO:0000313" key="2">
    <source>
        <dbReference type="EMBL" id="GHI40455.1"/>
    </source>
</evidence>
<sequence length="195" mass="21027">MASLIDRVSNPHLFIAHGTLDLIDLDTFEDVPLDHTANGLVAAREDYAAVVCAVEGGDIDITAELWDGPPALHLDDWQDAAEVSFTWTTARISVGPGEEDPDEAPVLALPGPGSYRLLVHGKNRDDGDVREAGDPVETYLLQLWPAPLADPVIHKATSDYGAGMRETAPAPTGQRPDWYDRKTSGFGPDHPAARQ</sequence>
<dbReference type="RefSeq" id="WP_226599215.1">
    <property type="nucleotide sequence ID" value="NZ_BNDY01000017.1"/>
</dbReference>
<evidence type="ECO:0000256" key="1">
    <source>
        <dbReference type="SAM" id="MobiDB-lite"/>
    </source>
</evidence>
<gene>
    <name evidence="2" type="ORF">Sviol_48630</name>
</gene>
<protein>
    <submittedName>
        <fullName evidence="2">Uncharacterized protein</fullName>
    </submittedName>
</protein>
<dbReference type="Proteomes" id="UP001050808">
    <property type="component" value="Unassembled WGS sequence"/>
</dbReference>
<organism evidence="2 3">
    <name type="scientific">Streptomyces violascens</name>
    <dbReference type="NCBI Taxonomy" id="67381"/>
    <lineage>
        <taxon>Bacteria</taxon>
        <taxon>Bacillati</taxon>
        <taxon>Actinomycetota</taxon>
        <taxon>Actinomycetes</taxon>
        <taxon>Kitasatosporales</taxon>
        <taxon>Streptomycetaceae</taxon>
        <taxon>Streptomyces</taxon>
    </lineage>
</organism>
<keyword evidence="3" id="KW-1185">Reference proteome</keyword>
<dbReference type="EMBL" id="BNDY01000017">
    <property type="protein sequence ID" value="GHI40455.1"/>
    <property type="molecule type" value="Genomic_DNA"/>
</dbReference>
<accession>A0ABQ3QT81</accession>
<evidence type="ECO:0000313" key="3">
    <source>
        <dbReference type="Proteomes" id="UP001050808"/>
    </source>
</evidence>
<comment type="caution">
    <text evidence="2">The sequence shown here is derived from an EMBL/GenBank/DDBJ whole genome shotgun (WGS) entry which is preliminary data.</text>
</comment>
<proteinExistence type="predicted"/>
<feature type="region of interest" description="Disordered" evidence="1">
    <location>
        <begin position="163"/>
        <end position="195"/>
    </location>
</feature>
<reference evidence="2" key="1">
    <citation type="submission" date="2024-05" db="EMBL/GenBank/DDBJ databases">
        <title>Whole genome shotgun sequence of Streptomyces violascens NBRC 12920.</title>
        <authorList>
            <person name="Komaki H."/>
            <person name="Tamura T."/>
        </authorList>
    </citation>
    <scope>NUCLEOTIDE SEQUENCE</scope>
    <source>
        <strain evidence="2">NBRC 12920</strain>
    </source>
</reference>